<dbReference type="Pfam" id="PF01612">
    <property type="entry name" value="DNA_pol_A_exo1"/>
    <property type="match status" value="1"/>
</dbReference>
<dbReference type="GO" id="GO:0071038">
    <property type="term" value="P:TRAMP-dependent tRNA surveillance pathway"/>
    <property type="evidence" value="ECO:0007669"/>
    <property type="project" value="TreeGrafter"/>
</dbReference>
<dbReference type="GO" id="GO:0071035">
    <property type="term" value="P:nuclear polyadenylation-dependent rRNA catabolic process"/>
    <property type="evidence" value="ECO:0007669"/>
    <property type="project" value="TreeGrafter"/>
</dbReference>
<evidence type="ECO:0000259" key="1">
    <source>
        <dbReference type="SMART" id="SM00474"/>
    </source>
</evidence>
<dbReference type="PANTHER" id="PTHR12124">
    <property type="entry name" value="POLYMYOSITIS/SCLERODERMA AUTOANTIGEN-RELATED"/>
    <property type="match status" value="1"/>
</dbReference>
<dbReference type="SMART" id="SM00474">
    <property type="entry name" value="35EXOc"/>
    <property type="match status" value="1"/>
</dbReference>
<dbReference type="PANTHER" id="PTHR12124:SF47">
    <property type="entry name" value="EXOSOME COMPONENT 10"/>
    <property type="match status" value="1"/>
</dbReference>
<dbReference type="Gene3D" id="3.30.420.10">
    <property type="entry name" value="Ribonuclease H-like superfamily/Ribonuclease H"/>
    <property type="match status" value="1"/>
</dbReference>
<proteinExistence type="predicted"/>
<evidence type="ECO:0000313" key="3">
    <source>
        <dbReference type="Proteomes" id="UP001153076"/>
    </source>
</evidence>
<dbReference type="Proteomes" id="UP001153076">
    <property type="component" value="Unassembled WGS sequence"/>
</dbReference>
<dbReference type="InterPro" id="IPR036397">
    <property type="entry name" value="RNaseH_sf"/>
</dbReference>
<dbReference type="SUPFAM" id="SSF53098">
    <property type="entry name" value="Ribonuclease H-like"/>
    <property type="match status" value="1"/>
</dbReference>
<dbReference type="GO" id="GO:0071051">
    <property type="term" value="P:poly(A)-dependent snoRNA 3'-end processing"/>
    <property type="evidence" value="ECO:0007669"/>
    <property type="project" value="TreeGrafter"/>
</dbReference>
<dbReference type="GO" id="GO:0000467">
    <property type="term" value="P:exonucleolytic trimming to generate mature 3'-end of 5.8S rRNA from tricistronic rRNA transcript (SSU-rRNA, 5.8S rRNA, LSU-rRNA)"/>
    <property type="evidence" value="ECO:0007669"/>
    <property type="project" value="InterPro"/>
</dbReference>
<dbReference type="GO" id="GO:0071039">
    <property type="term" value="P:nuclear polyadenylation-dependent CUT catabolic process"/>
    <property type="evidence" value="ECO:0007669"/>
    <property type="project" value="TreeGrafter"/>
</dbReference>
<accession>A0A9Q1KM91</accession>
<dbReference type="GO" id="GO:0000176">
    <property type="term" value="C:nuclear exosome (RNase complex)"/>
    <property type="evidence" value="ECO:0007669"/>
    <property type="project" value="TreeGrafter"/>
</dbReference>
<evidence type="ECO:0000313" key="2">
    <source>
        <dbReference type="EMBL" id="KAJ8446134.1"/>
    </source>
</evidence>
<keyword evidence="3" id="KW-1185">Reference proteome</keyword>
<gene>
    <name evidence="2" type="ORF">Cgig2_000931</name>
</gene>
<name>A0A9Q1KM91_9CARY</name>
<comment type="caution">
    <text evidence="2">The sequence shown here is derived from an EMBL/GenBank/DDBJ whole genome shotgun (WGS) entry which is preliminary data.</text>
</comment>
<dbReference type="InterPro" id="IPR045092">
    <property type="entry name" value="Rrp6-like"/>
</dbReference>
<dbReference type="GO" id="GO:0071037">
    <property type="term" value="P:nuclear polyadenylation-dependent snRNA catabolic process"/>
    <property type="evidence" value="ECO:0007669"/>
    <property type="project" value="TreeGrafter"/>
</dbReference>
<dbReference type="GO" id="GO:0003727">
    <property type="term" value="F:single-stranded RNA binding"/>
    <property type="evidence" value="ECO:0007669"/>
    <property type="project" value="TreeGrafter"/>
</dbReference>
<dbReference type="GO" id="GO:0071036">
    <property type="term" value="P:nuclear polyadenylation-dependent snoRNA catabolic process"/>
    <property type="evidence" value="ECO:0007669"/>
    <property type="project" value="TreeGrafter"/>
</dbReference>
<sequence length="189" mass="22292">MAKISSHILFLPKPRDLYNIKPDNSNKIFDHPALLSRTLLKLIEMLEDLKKLALVLENMDELISTRTDDCIVDNLKLQASIGPYLREAFKDPKKRKVMHGAYNDILWLQRDFGIYVCNLFDTMQASRVLGLEHNSLAYRLNYYCWVFANKEYQTSDWRMCPPLKEMDRLRRWLSIQGRKLIICFISMTS</sequence>
<dbReference type="InterPro" id="IPR012337">
    <property type="entry name" value="RNaseH-like_sf"/>
</dbReference>
<feature type="domain" description="3'-5' exonuclease" evidence="1">
    <location>
        <begin position="30"/>
        <end position="181"/>
    </location>
</feature>
<dbReference type="AlphaFoldDB" id="A0A9Q1KM91"/>
<dbReference type="EMBL" id="JAKOGI010000059">
    <property type="protein sequence ID" value="KAJ8446134.1"/>
    <property type="molecule type" value="Genomic_DNA"/>
</dbReference>
<organism evidence="2 3">
    <name type="scientific">Carnegiea gigantea</name>
    <dbReference type="NCBI Taxonomy" id="171969"/>
    <lineage>
        <taxon>Eukaryota</taxon>
        <taxon>Viridiplantae</taxon>
        <taxon>Streptophyta</taxon>
        <taxon>Embryophyta</taxon>
        <taxon>Tracheophyta</taxon>
        <taxon>Spermatophyta</taxon>
        <taxon>Magnoliopsida</taxon>
        <taxon>eudicotyledons</taxon>
        <taxon>Gunneridae</taxon>
        <taxon>Pentapetalae</taxon>
        <taxon>Caryophyllales</taxon>
        <taxon>Cactineae</taxon>
        <taxon>Cactaceae</taxon>
        <taxon>Cactoideae</taxon>
        <taxon>Echinocereeae</taxon>
        <taxon>Carnegiea</taxon>
    </lineage>
</organism>
<dbReference type="GO" id="GO:0005730">
    <property type="term" value="C:nucleolus"/>
    <property type="evidence" value="ECO:0007669"/>
    <property type="project" value="TreeGrafter"/>
</dbReference>
<reference evidence="2" key="1">
    <citation type="submission" date="2022-04" db="EMBL/GenBank/DDBJ databases">
        <title>Carnegiea gigantea Genome sequencing and assembly v2.</title>
        <authorList>
            <person name="Copetti D."/>
            <person name="Sanderson M.J."/>
            <person name="Burquez A."/>
            <person name="Wojciechowski M.F."/>
        </authorList>
    </citation>
    <scope>NUCLEOTIDE SEQUENCE</scope>
    <source>
        <strain evidence="2">SGP5-SGP5p</strain>
        <tissue evidence="2">Aerial part</tissue>
    </source>
</reference>
<dbReference type="InterPro" id="IPR002562">
    <property type="entry name" value="3'-5'_exonuclease_dom"/>
</dbReference>
<protein>
    <recommendedName>
        <fullName evidence="1">3'-5' exonuclease domain-containing protein</fullName>
    </recommendedName>
</protein>
<dbReference type="GO" id="GO:0000175">
    <property type="term" value="F:3'-5'-RNA exonuclease activity"/>
    <property type="evidence" value="ECO:0007669"/>
    <property type="project" value="InterPro"/>
</dbReference>
<dbReference type="OrthoDB" id="1708734at2759"/>
<dbReference type="GO" id="GO:0071044">
    <property type="term" value="P:histone mRNA catabolic process"/>
    <property type="evidence" value="ECO:0007669"/>
    <property type="project" value="TreeGrafter"/>
</dbReference>
<dbReference type="GO" id="GO:0071040">
    <property type="term" value="P:nuclear polyadenylation-dependent antisense transcript catabolic process"/>
    <property type="evidence" value="ECO:0007669"/>
    <property type="project" value="TreeGrafter"/>
</dbReference>